<evidence type="ECO:0000256" key="4">
    <source>
        <dbReference type="ARBA" id="ARBA00023239"/>
    </source>
</evidence>
<dbReference type="InterPro" id="IPR015421">
    <property type="entry name" value="PyrdxlP-dep_Trfase_major"/>
</dbReference>
<evidence type="ECO:0000313" key="7">
    <source>
        <dbReference type="EMBL" id="NYD74388.1"/>
    </source>
</evidence>
<dbReference type="PANTHER" id="PTHR43525:SF2">
    <property type="entry name" value="CYSTATHIONINE BETA-LYASE-RELATED"/>
    <property type="match status" value="1"/>
</dbReference>
<dbReference type="EMBL" id="JACCBJ010000001">
    <property type="protein sequence ID" value="NYD74388.1"/>
    <property type="molecule type" value="Genomic_DNA"/>
</dbReference>
<comment type="caution">
    <text evidence="7">The sequence shown here is derived from an EMBL/GenBank/DDBJ whole genome shotgun (WGS) entry which is preliminary data.</text>
</comment>
<dbReference type="InterPro" id="IPR015422">
    <property type="entry name" value="PyrdxlP-dep_Trfase_small"/>
</dbReference>
<evidence type="ECO:0000256" key="5">
    <source>
        <dbReference type="ARBA" id="ARBA00037974"/>
    </source>
</evidence>
<evidence type="ECO:0000259" key="6">
    <source>
        <dbReference type="Pfam" id="PF00155"/>
    </source>
</evidence>
<dbReference type="InterPro" id="IPR051798">
    <property type="entry name" value="Class-II_PLP-Dep_Aminotrans"/>
</dbReference>
<dbReference type="RefSeq" id="WP_179456245.1">
    <property type="nucleotide sequence ID" value="NZ_BAAAPX010000001.1"/>
</dbReference>
<dbReference type="PANTHER" id="PTHR43525">
    <property type="entry name" value="PROTEIN MALY"/>
    <property type="match status" value="1"/>
</dbReference>
<sequence>MTVEAEPLSRLRQRTSEKWRAYPDDVLPLFVAEMDYPLAPPVAAALHAAVDRSDTGYIGPDDRTQRAFADFARDRWGWEVDPAQTRTTTDVSVVIVEALRMLIEPGDRVVITTPVYPPFFELIPEAGGVVEEVPLLEGGTDGRGWALDLAGLERAFAGGAKAFLLCNPHNPLGLIHPRAELEAVAALAAHHGVFVLSDEVHAPLTHSDATFTPFLSVSDDARRIGVAAHSASKAWNLAGLKCALFVTASPEQAERIHALPIEVEVRTSHFGRIATEAAYRDGRPWLDDVLRAIETNRELLSVLLTDRLPRARYREPLAGYLAWIDLRELGWGDDPAARILEEARVAVNPGIDFGAPGAGFIRLNLACSPEVLTEAIDRIAELDRR</sequence>
<dbReference type="InterPro" id="IPR004839">
    <property type="entry name" value="Aminotransferase_I/II_large"/>
</dbReference>
<dbReference type="Gene3D" id="3.40.640.10">
    <property type="entry name" value="Type I PLP-dependent aspartate aminotransferase-like (Major domain)"/>
    <property type="match status" value="1"/>
</dbReference>
<dbReference type="GO" id="GO:0047804">
    <property type="term" value="F:cysteine-S-conjugate beta-lyase activity"/>
    <property type="evidence" value="ECO:0007669"/>
    <property type="project" value="UniProtKB-EC"/>
</dbReference>
<comment type="cofactor">
    <cofactor evidence="1">
        <name>pyridoxal 5'-phosphate</name>
        <dbReference type="ChEBI" id="CHEBI:597326"/>
    </cofactor>
</comment>
<keyword evidence="8" id="KW-1185">Reference proteome</keyword>
<keyword evidence="4 7" id="KW-0456">Lyase</keyword>
<dbReference type="AlphaFoldDB" id="A0A852SYV3"/>
<dbReference type="GO" id="GO:0030170">
    <property type="term" value="F:pyridoxal phosphate binding"/>
    <property type="evidence" value="ECO:0007669"/>
    <property type="project" value="InterPro"/>
</dbReference>
<evidence type="ECO:0000256" key="3">
    <source>
        <dbReference type="ARBA" id="ARBA00022898"/>
    </source>
</evidence>
<accession>A0A852SYV3</accession>
<dbReference type="Proteomes" id="UP000589620">
    <property type="component" value="Unassembled WGS sequence"/>
</dbReference>
<evidence type="ECO:0000256" key="1">
    <source>
        <dbReference type="ARBA" id="ARBA00001933"/>
    </source>
</evidence>
<organism evidence="7 8">
    <name type="scientific">Leifsonia soli</name>
    <dbReference type="NCBI Taxonomy" id="582665"/>
    <lineage>
        <taxon>Bacteria</taxon>
        <taxon>Bacillati</taxon>
        <taxon>Actinomycetota</taxon>
        <taxon>Actinomycetes</taxon>
        <taxon>Micrococcales</taxon>
        <taxon>Microbacteriaceae</taxon>
        <taxon>Leifsonia</taxon>
    </lineage>
</organism>
<evidence type="ECO:0000256" key="2">
    <source>
        <dbReference type="ARBA" id="ARBA00012224"/>
    </source>
</evidence>
<dbReference type="SUPFAM" id="SSF53383">
    <property type="entry name" value="PLP-dependent transferases"/>
    <property type="match status" value="1"/>
</dbReference>
<proteinExistence type="inferred from homology"/>
<keyword evidence="3" id="KW-0663">Pyridoxal phosphate</keyword>
<dbReference type="EC" id="4.4.1.13" evidence="2"/>
<dbReference type="CDD" id="cd00609">
    <property type="entry name" value="AAT_like"/>
    <property type="match status" value="1"/>
</dbReference>
<dbReference type="Pfam" id="PF00155">
    <property type="entry name" value="Aminotran_1_2"/>
    <property type="match status" value="1"/>
</dbReference>
<evidence type="ECO:0000313" key="8">
    <source>
        <dbReference type="Proteomes" id="UP000589620"/>
    </source>
</evidence>
<dbReference type="InterPro" id="IPR015424">
    <property type="entry name" value="PyrdxlP-dep_Trfase"/>
</dbReference>
<protein>
    <recommendedName>
        <fullName evidence="2">cysteine-S-conjugate beta-lyase</fullName>
        <ecNumber evidence="2">4.4.1.13</ecNumber>
    </recommendedName>
</protein>
<feature type="domain" description="Aminotransferase class I/classII large" evidence="6">
    <location>
        <begin position="27"/>
        <end position="379"/>
    </location>
</feature>
<dbReference type="Gene3D" id="3.90.1150.10">
    <property type="entry name" value="Aspartate Aminotransferase, domain 1"/>
    <property type="match status" value="1"/>
</dbReference>
<comment type="similarity">
    <text evidence="5">Belongs to the class-II pyridoxal-phosphate-dependent aminotransferase family. MalY/PatB cystathionine beta-lyase subfamily.</text>
</comment>
<reference evidence="7 8" key="1">
    <citation type="submission" date="2020-07" db="EMBL/GenBank/DDBJ databases">
        <title>Sequencing the genomes of 1000 actinobacteria strains.</title>
        <authorList>
            <person name="Klenk H.-P."/>
        </authorList>
    </citation>
    <scope>NUCLEOTIDE SEQUENCE [LARGE SCALE GENOMIC DNA]</scope>
    <source>
        <strain evidence="7 8">DSM 23871</strain>
    </source>
</reference>
<name>A0A852SYV3_9MICO</name>
<gene>
    <name evidence="7" type="ORF">BJ963_001907</name>
</gene>